<protein>
    <submittedName>
        <fullName evidence="1">Uncharacterized protein</fullName>
    </submittedName>
</protein>
<dbReference type="KEGG" id="bcib:IM45_087"/>
<gene>
    <name evidence="1" type="ORF">IM45_087</name>
</gene>
<sequence>MNNLMATLIAEHLAKTYQGRRCQFEGKRCWHYPERLSIMMI</sequence>
<dbReference type="Proteomes" id="UP000067325">
    <property type="component" value="Chromosome"/>
</dbReference>
<dbReference type="EMBL" id="CP008985">
    <property type="protein sequence ID" value="AIN46929.1"/>
    <property type="molecule type" value="Genomic_DNA"/>
</dbReference>
<organism evidence="1 2">
    <name type="scientific">Candidatus Palibaumannia cicadellinicola</name>
    <dbReference type="NCBI Taxonomy" id="186490"/>
    <lineage>
        <taxon>Bacteria</taxon>
        <taxon>Pseudomonadati</taxon>
        <taxon>Pseudomonadota</taxon>
        <taxon>Gammaproteobacteria</taxon>
        <taxon>Candidatus Palibaumannia</taxon>
    </lineage>
</organism>
<dbReference type="AlphaFoldDB" id="A0A088MXL0"/>
<name>A0A088MXL0_9GAMM</name>
<evidence type="ECO:0000313" key="1">
    <source>
        <dbReference type="EMBL" id="AIN46929.1"/>
    </source>
</evidence>
<accession>A0A088MXL0</accession>
<evidence type="ECO:0000313" key="2">
    <source>
        <dbReference type="Proteomes" id="UP000067325"/>
    </source>
</evidence>
<reference evidence="1 2" key="1">
    <citation type="journal article" date="2014" name="MBio">
        <title>Differential genome evolution between companion symbionts in an insect-bacterial symbiosis.</title>
        <authorList>
            <person name="Bennett G.M."/>
            <person name="McCutcheon J.P."/>
            <person name="MacDonald B.R."/>
            <person name="Romanovicz D."/>
            <person name="Moran N.A."/>
        </authorList>
    </citation>
    <scope>NUCLEOTIDE SEQUENCE [LARGE SCALE GENOMIC DNA]</scope>
    <source>
        <strain evidence="1 2">BGSS</strain>
    </source>
</reference>
<proteinExistence type="predicted"/>